<dbReference type="Proteomes" id="UP000008068">
    <property type="component" value="Unassembled WGS sequence"/>
</dbReference>
<dbReference type="PANTHER" id="PTHR37432:SF1">
    <property type="entry name" value="HAT C-TERMINAL DIMERISATION DOMAIN-CONTAINING PROTEIN-RELATED"/>
    <property type="match status" value="1"/>
</dbReference>
<sequence>MDTEDIKNVVPDPSPFSSTTRKRKNEEIEESLKSGEYYEKDFSTDFTIIIAENGDKIDRIRCRKCSKIFSSGAGGHRTTHDINLDSLQLPSAHWLRNQVESKGEEIFRKIANELAVPIEKKEACLVLDFGKKVHDFLSVFITFIDRSGEKPQLKALPFMFMPIFGSKRAEQVVEYILDGGERLNFTRDQILSLRIVGDGGSNIKKLEDYFKSYSLCSCHSLQKAAERILSPLEIHETSFHPDEAKKLKELSNAIDNCGELACLLRRYRNIHNLKKLPVVYCRTRWLTFITCCQDIIDVFPVLETLTDARVLKLREKIRPMLPQLITCMTLLKMFEVPLKMFEKTAMRLNEVAPYLFKLKNHFSSEKEKAAKERNFVLATVAKSAFISISHYIKKTVSDPHLLATYMCPGMRTLSLFPDEYKTKTLELIKEEVLNVQIDAPAVLSNPNHLILELYDAPPPPPSALTELFDYENAKLSTEDTLMIPMEFWEKHKSRFPRMAQVAGTVFCTIASESICERSFSTLNRLFRSDRQSLDPEFVETLMVSFLYLNNCT</sequence>
<dbReference type="FunCoup" id="G0NVJ4">
    <property type="interactions" value="1681"/>
</dbReference>
<gene>
    <name evidence="3" type="ORF">CAEBREN_10242</name>
</gene>
<evidence type="ECO:0000256" key="1">
    <source>
        <dbReference type="SAM" id="MobiDB-lite"/>
    </source>
</evidence>
<feature type="domain" description="HAT C-terminal dimerisation" evidence="2">
    <location>
        <begin position="480"/>
        <end position="544"/>
    </location>
</feature>
<dbReference type="GO" id="GO:0046983">
    <property type="term" value="F:protein dimerization activity"/>
    <property type="evidence" value="ECO:0007669"/>
    <property type="project" value="InterPro"/>
</dbReference>
<feature type="region of interest" description="Disordered" evidence="1">
    <location>
        <begin position="1"/>
        <end position="27"/>
    </location>
</feature>
<keyword evidence="4" id="KW-1185">Reference proteome</keyword>
<dbReference type="OrthoDB" id="5859706at2759"/>
<dbReference type="Pfam" id="PF05699">
    <property type="entry name" value="Dimer_Tnp_hAT"/>
    <property type="match status" value="1"/>
</dbReference>
<organism evidence="4">
    <name type="scientific">Caenorhabditis brenneri</name>
    <name type="common">Nematode worm</name>
    <dbReference type="NCBI Taxonomy" id="135651"/>
    <lineage>
        <taxon>Eukaryota</taxon>
        <taxon>Metazoa</taxon>
        <taxon>Ecdysozoa</taxon>
        <taxon>Nematoda</taxon>
        <taxon>Chromadorea</taxon>
        <taxon>Rhabditida</taxon>
        <taxon>Rhabditina</taxon>
        <taxon>Rhabditomorpha</taxon>
        <taxon>Rhabditoidea</taxon>
        <taxon>Rhabditidae</taxon>
        <taxon>Peloderinae</taxon>
        <taxon>Caenorhabditis</taxon>
    </lineage>
</organism>
<dbReference type="HOGENOM" id="CLU_028063_0_0_1"/>
<protein>
    <recommendedName>
        <fullName evidence="2">HAT C-terminal dimerisation domain-containing protein</fullName>
    </recommendedName>
</protein>
<reference evidence="4" key="1">
    <citation type="submission" date="2011-07" db="EMBL/GenBank/DDBJ databases">
        <authorList>
            <consortium name="Caenorhabditis brenneri Sequencing and Analysis Consortium"/>
            <person name="Wilson R.K."/>
        </authorList>
    </citation>
    <scope>NUCLEOTIDE SEQUENCE [LARGE SCALE GENOMIC DNA]</scope>
    <source>
        <strain evidence="4">PB2801</strain>
    </source>
</reference>
<dbReference type="OMA" id="ICACHAI"/>
<proteinExistence type="predicted"/>
<dbReference type="SUPFAM" id="SSF53098">
    <property type="entry name" value="Ribonuclease H-like"/>
    <property type="match status" value="1"/>
</dbReference>
<dbReference type="EMBL" id="GL379957">
    <property type="protein sequence ID" value="EGT38413.1"/>
    <property type="molecule type" value="Genomic_DNA"/>
</dbReference>
<evidence type="ECO:0000259" key="2">
    <source>
        <dbReference type="Pfam" id="PF05699"/>
    </source>
</evidence>
<evidence type="ECO:0000313" key="3">
    <source>
        <dbReference type="EMBL" id="EGT38413.1"/>
    </source>
</evidence>
<name>G0NVJ4_CAEBE</name>
<dbReference type="STRING" id="135651.G0NVJ4"/>
<dbReference type="eggNOG" id="ENOG502RT9G">
    <property type="taxonomic scope" value="Eukaryota"/>
</dbReference>
<dbReference type="InterPro" id="IPR008906">
    <property type="entry name" value="HATC_C_dom"/>
</dbReference>
<evidence type="ECO:0000313" key="4">
    <source>
        <dbReference type="Proteomes" id="UP000008068"/>
    </source>
</evidence>
<dbReference type="AlphaFoldDB" id="G0NVJ4"/>
<accession>G0NVJ4</accession>
<dbReference type="InterPro" id="IPR012337">
    <property type="entry name" value="RNaseH-like_sf"/>
</dbReference>
<dbReference type="InParanoid" id="G0NVJ4"/>
<dbReference type="PANTHER" id="PTHR37432">
    <property type="entry name" value="PROTEIN CBG21304"/>
    <property type="match status" value="1"/>
</dbReference>